<dbReference type="Pfam" id="PF05016">
    <property type="entry name" value="ParE_toxin"/>
    <property type="match status" value="1"/>
</dbReference>
<dbReference type="Gene3D" id="3.30.2310.20">
    <property type="entry name" value="RelE-like"/>
    <property type="match status" value="1"/>
</dbReference>
<dbReference type="InterPro" id="IPR007712">
    <property type="entry name" value="RelE/ParE_toxin"/>
</dbReference>
<reference evidence="3" key="1">
    <citation type="submission" date="2016-10" db="EMBL/GenBank/DDBJ databases">
        <authorList>
            <person name="Varghese N."/>
            <person name="Submissions S."/>
        </authorList>
    </citation>
    <scope>NUCLEOTIDE SEQUENCE [LARGE SCALE GENOMIC DNA]</scope>
    <source>
        <strain evidence="3">DSM 23095</strain>
    </source>
</reference>
<name>A0A1G6Q4M3_9BACT</name>
<dbReference type="OrthoDB" id="595476at2"/>
<dbReference type="STRING" id="686796.SAMN04488104_100838"/>
<dbReference type="Proteomes" id="UP000199060">
    <property type="component" value="Unassembled WGS sequence"/>
</dbReference>
<gene>
    <name evidence="2" type="ORF">SAMN04488104_100838</name>
</gene>
<keyword evidence="1" id="KW-1277">Toxin-antitoxin system</keyword>
<evidence type="ECO:0000313" key="2">
    <source>
        <dbReference type="EMBL" id="SDC87248.1"/>
    </source>
</evidence>
<dbReference type="EMBL" id="FNAC01000008">
    <property type="protein sequence ID" value="SDC87248.1"/>
    <property type="molecule type" value="Genomic_DNA"/>
</dbReference>
<keyword evidence="3" id="KW-1185">Reference proteome</keyword>
<evidence type="ECO:0000256" key="1">
    <source>
        <dbReference type="ARBA" id="ARBA00022649"/>
    </source>
</evidence>
<organism evidence="2 3">
    <name type="scientific">Algoriphagus faecimaris</name>
    <dbReference type="NCBI Taxonomy" id="686796"/>
    <lineage>
        <taxon>Bacteria</taxon>
        <taxon>Pseudomonadati</taxon>
        <taxon>Bacteroidota</taxon>
        <taxon>Cytophagia</taxon>
        <taxon>Cytophagales</taxon>
        <taxon>Cyclobacteriaceae</taxon>
        <taxon>Algoriphagus</taxon>
    </lineage>
</organism>
<sequence>MKKFFLEISLAAELDIKNAYHWYERERKGLGKKIKAEIIQSFIKIKNSPFLYQIRYTTIRICFLNGFPFGIHYTVWNSKIIIVSVFHTAQDSDRWSSI</sequence>
<dbReference type="InterPro" id="IPR035093">
    <property type="entry name" value="RelE/ParE_toxin_dom_sf"/>
</dbReference>
<evidence type="ECO:0000313" key="3">
    <source>
        <dbReference type="Proteomes" id="UP000199060"/>
    </source>
</evidence>
<proteinExistence type="predicted"/>
<accession>A0A1G6Q4M3</accession>
<dbReference type="AlphaFoldDB" id="A0A1G6Q4M3"/>
<protein>
    <submittedName>
        <fullName evidence="2">ParE toxin of type II toxin-antitoxin system, parDE</fullName>
    </submittedName>
</protein>
<dbReference type="RefSeq" id="WP_087938384.1">
    <property type="nucleotide sequence ID" value="NZ_FNAC01000008.1"/>
</dbReference>